<feature type="region of interest" description="Disordered" evidence="3">
    <location>
        <begin position="1"/>
        <end position="122"/>
    </location>
</feature>
<dbReference type="Pfam" id="PF15458">
    <property type="entry name" value="NTR2"/>
    <property type="match status" value="1"/>
</dbReference>
<proteinExistence type="predicted"/>
<comment type="subcellular location">
    <subcellularLocation>
        <location evidence="1">Nucleus</location>
    </subcellularLocation>
</comment>
<sequence length="482" mass="52685">MKKAFGARRVPRKVGDDEEIAKVEEAEPSVKSPTVKPRKSSNFRSSFGIGGADDDEEAGSGVVTPKRSNVSRIAIQRNASKRSSLLASSLPTRRADDDENRPAYTAASLQELKDSTPFTPQATVDQDAGMQLVSQGRQELDLSSKFGSSLSRYQQPSAIPSAAEIAEKKARRARMAKEQVAEEYISLDPDDPDLDNEDEDDPNVMRDGYGKLVLKPKDKYNMAESRLVHEDEDIMENFDEFTEDGKMHLGRKAEGEAARQRRADMAAQIAQAEGDDSDSDASDASEKERNAAFEAAQTRHGTYAANGTSEDPYAHLRPNTPPKISPLPTLDSVIERLRRQLGEMQSGRLQKLKAMEELQREKIHLGEEEIRIQKALKETAEKFQEMRREKGLDGSDIALTSTPALEEAPTAGVIEQQAVDSKDVVQDENMDEDEDKGEAGSHSGLGLASAASGTSEWLGAPNAGLGMVGMSMRPPSEEYSDG</sequence>
<evidence type="ECO:0000256" key="3">
    <source>
        <dbReference type="SAM" id="MobiDB-lite"/>
    </source>
</evidence>
<dbReference type="Proteomes" id="UP001138500">
    <property type="component" value="Unassembled WGS sequence"/>
</dbReference>
<gene>
    <name evidence="4" type="ORF">Tdes44962_MAKER00962</name>
</gene>
<dbReference type="AlphaFoldDB" id="A0A9W7VYK9"/>
<organism evidence="4 5">
    <name type="scientific">Teratosphaeria destructans</name>
    <dbReference type="NCBI Taxonomy" id="418781"/>
    <lineage>
        <taxon>Eukaryota</taxon>
        <taxon>Fungi</taxon>
        <taxon>Dikarya</taxon>
        <taxon>Ascomycota</taxon>
        <taxon>Pezizomycotina</taxon>
        <taxon>Dothideomycetes</taxon>
        <taxon>Dothideomycetidae</taxon>
        <taxon>Mycosphaerellales</taxon>
        <taxon>Teratosphaeriaceae</taxon>
        <taxon>Teratosphaeria</taxon>
    </lineage>
</organism>
<reference evidence="4 5" key="1">
    <citation type="journal article" date="2018" name="IMA Fungus">
        <title>IMA Genome-F 10: Nine draft genome sequences of Claviceps purpurea s.lat., including C. arundinis, C. humidiphila, and C. cf. spartinae, pseudomolecules for the pitch canker pathogen Fusarium circinatum, draft genome of Davidsoniella eucalypti, Grosmannia galeiformis, Quambalaria eucalypti, and Teratosphaeria destructans.</title>
        <authorList>
            <person name="Wingfield B.D."/>
            <person name="Liu M."/>
            <person name="Nguyen H.D."/>
            <person name="Lane F.A."/>
            <person name="Morgan S.W."/>
            <person name="De Vos L."/>
            <person name="Wilken P.M."/>
            <person name="Duong T.A."/>
            <person name="Aylward J."/>
            <person name="Coetzee M.P."/>
            <person name="Dadej K."/>
            <person name="De Beer Z.W."/>
            <person name="Findlay W."/>
            <person name="Havenga M."/>
            <person name="Kolarik M."/>
            <person name="Menzies J.G."/>
            <person name="Naidoo K."/>
            <person name="Pochopski O."/>
            <person name="Shoukouhi P."/>
            <person name="Santana Q.C."/>
            <person name="Seifert K.A."/>
            <person name="Soal N."/>
            <person name="Steenkamp E.T."/>
            <person name="Tatham C.T."/>
            <person name="van der Nest M.A."/>
            <person name="Wingfield M.J."/>
        </authorList>
    </citation>
    <scope>NUCLEOTIDE SEQUENCE [LARGE SCALE GENOMIC DNA]</scope>
    <source>
        <strain evidence="4">CMW44962</strain>
    </source>
</reference>
<feature type="compositionally biased region" description="Acidic residues" evidence="3">
    <location>
        <begin position="426"/>
        <end position="436"/>
    </location>
</feature>
<feature type="compositionally biased region" description="Acidic residues" evidence="3">
    <location>
        <begin position="188"/>
        <end position="202"/>
    </location>
</feature>
<evidence type="ECO:0000256" key="1">
    <source>
        <dbReference type="ARBA" id="ARBA00004123"/>
    </source>
</evidence>
<evidence type="ECO:0000256" key="2">
    <source>
        <dbReference type="ARBA" id="ARBA00023242"/>
    </source>
</evidence>
<feature type="region of interest" description="Disordered" evidence="3">
    <location>
        <begin position="402"/>
        <end position="482"/>
    </location>
</feature>
<dbReference type="PANTHER" id="PTHR12214">
    <property type="entry name" value="GC-RICH SEQUENCE DNA-BINDING FACTOR"/>
    <property type="match status" value="1"/>
</dbReference>
<reference evidence="4 5" key="2">
    <citation type="journal article" date="2021" name="Curr. Genet.">
        <title>Genetic response to nitrogen starvation in the aggressive Eucalyptus foliar pathogen Teratosphaeria destructans.</title>
        <authorList>
            <person name="Havenga M."/>
            <person name="Wingfield B.D."/>
            <person name="Wingfield M.J."/>
            <person name="Dreyer L.L."/>
            <person name="Roets F."/>
            <person name="Aylward J."/>
        </authorList>
    </citation>
    <scope>NUCLEOTIDE SEQUENCE [LARGE SCALE GENOMIC DNA]</scope>
    <source>
        <strain evidence="4">CMW44962</strain>
    </source>
</reference>
<dbReference type="EMBL" id="RIBY02002422">
    <property type="protein sequence ID" value="KAH9815714.1"/>
    <property type="molecule type" value="Genomic_DNA"/>
</dbReference>
<dbReference type="InterPro" id="IPR028211">
    <property type="entry name" value="Ntr2"/>
</dbReference>
<feature type="compositionally biased region" description="Basic and acidic residues" evidence="3">
    <location>
        <begin position="245"/>
        <end position="264"/>
    </location>
</feature>
<evidence type="ECO:0000313" key="4">
    <source>
        <dbReference type="EMBL" id="KAH9815714.1"/>
    </source>
</evidence>
<dbReference type="PANTHER" id="PTHR12214:SF0">
    <property type="entry name" value="LD29489P"/>
    <property type="match status" value="1"/>
</dbReference>
<feature type="compositionally biased region" description="Low complexity" evidence="3">
    <location>
        <begin position="440"/>
        <end position="453"/>
    </location>
</feature>
<feature type="region of interest" description="Disordered" evidence="3">
    <location>
        <begin position="245"/>
        <end position="328"/>
    </location>
</feature>
<accession>A0A9W7VYK9</accession>
<protein>
    <submittedName>
        <fullName evidence="4">Nineteen complex-related protein 2</fullName>
    </submittedName>
</protein>
<dbReference type="GO" id="GO:0003677">
    <property type="term" value="F:DNA binding"/>
    <property type="evidence" value="ECO:0007669"/>
    <property type="project" value="InterPro"/>
</dbReference>
<feature type="compositionally biased region" description="Basic residues" evidence="3">
    <location>
        <begin position="1"/>
        <end position="12"/>
    </location>
</feature>
<dbReference type="GO" id="GO:0000390">
    <property type="term" value="P:spliceosomal complex disassembly"/>
    <property type="evidence" value="ECO:0007669"/>
    <property type="project" value="InterPro"/>
</dbReference>
<dbReference type="InterPro" id="IPR012890">
    <property type="entry name" value="GCFC2-like"/>
</dbReference>
<feature type="region of interest" description="Disordered" evidence="3">
    <location>
        <begin position="183"/>
        <end position="210"/>
    </location>
</feature>
<dbReference type="GO" id="GO:0071008">
    <property type="term" value="C:U2-type post-mRNA release spliceosomal complex"/>
    <property type="evidence" value="ECO:0007669"/>
    <property type="project" value="InterPro"/>
</dbReference>
<keyword evidence="5" id="KW-1185">Reference proteome</keyword>
<name>A0A9W7VYK9_9PEZI</name>
<keyword evidence="2" id="KW-0539">Nucleus</keyword>
<feature type="compositionally biased region" description="Polar residues" evidence="3">
    <location>
        <begin position="66"/>
        <end position="82"/>
    </location>
</feature>
<evidence type="ECO:0000313" key="5">
    <source>
        <dbReference type="Proteomes" id="UP001138500"/>
    </source>
</evidence>
<feature type="compositionally biased region" description="Acidic residues" evidence="3">
    <location>
        <begin position="273"/>
        <end position="283"/>
    </location>
</feature>
<comment type="caution">
    <text evidence="4">The sequence shown here is derived from an EMBL/GenBank/DDBJ whole genome shotgun (WGS) entry which is preliminary data.</text>
</comment>
<dbReference type="OrthoDB" id="429427at2759"/>